<dbReference type="PROSITE" id="PS50011">
    <property type="entry name" value="PROTEIN_KINASE_DOM"/>
    <property type="match status" value="1"/>
</dbReference>
<evidence type="ECO:0000259" key="2">
    <source>
        <dbReference type="PROSITE" id="PS50011"/>
    </source>
</evidence>
<dbReference type="Proteomes" id="UP001190700">
    <property type="component" value="Unassembled WGS sequence"/>
</dbReference>
<accession>A0AAE0BZ69</accession>
<dbReference type="Gene3D" id="1.10.510.10">
    <property type="entry name" value="Transferase(Phosphotransferase) domain 1"/>
    <property type="match status" value="1"/>
</dbReference>
<comment type="caution">
    <text evidence="3">The sequence shown here is derived from an EMBL/GenBank/DDBJ whole genome shotgun (WGS) entry which is preliminary data.</text>
</comment>
<dbReference type="PANTHER" id="PTHR24361">
    <property type="entry name" value="MITOGEN-ACTIVATED KINASE KINASE KINASE"/>
    <property type="match status" value="1"/>
</dbReference>
<proteinExistence type="predicted"/>
<gene>
    <name evidence="3" type="ORF">CYMTET_45643</name>
</gene>
<dbReference type="GO" id="GO:0005524">
    <property type="term" value="F:ATP binding"/>
    <property type="evidence" value="ECO:0007669"/>
    <property type="project" value="InterPro"/>
</dbReference>
<dbReference type="InterPro" id="IPR035983">
    <property type="entry name" value="Hect_E3_ubiquitin_ligase"/>
</dbReference>
<dbReference type="GO" id="GO:0004674">
    <property type="term" value="F:protein serine/threonine kinase activity"/>
    <property type="evidence" value="ECO:0007669"/>
    <property type="project" value="TreeGrafter"/>
</dbReference>
<protein>
    <recommendedName>
        <fullName evidence="2">Protein kinase domain-containing protein</fullName>
    </recommendedName>
</protein>
<name>A0AAE0BZ69_9CHLO</name>
<dbReference type="EMBL" id="LGRX02031454">
    <property type="protein sequence ID" value="KAK3244759.1"/>
    <property type="molecule type" value="Genomic_DNA"/>
</dbReference>
<dbReference type="InterPro" id="IPR053235">
    <property type="entry name" value="Ser_Thr_kinase"/>
</dbReference>
<dbReference type="AlphaFoldDB" id="A0AAE0BZ69"/>
<evidence type="ECO:0000313" key="4">
    <source>
        <dbReference type="Proteomes" id="UP001190700"/>
    </source>
</evidence>
<feature type="domain" description="Protein kinase" evidence="2">
    <location>
        <begin position="69"/>
        <end position="327"/>
    </location>
</feature>
<dbReference type="SMART" id="SM00220">
    <property type="entry name" value="S_TKc"/>
    <property type="match status" value="1"/>
</dbReference>
<feature type="region of interest" description="Disordered" evidence="1">
    <location>
        <begin position="369"/>
        <end position="395"/>
    </location>
</feature>
<dbReference type="InterPro" id="IPR011009">
    <property type="entry name" value="Kinase-like_dom_sf"/>
</dbReference>
<dbReference type="SUPFAM" id="SSF56112">
    <property type="entry name" value="Protein kinase-like (PK-like)"/>
    <property type="match status" value="1"/>
</dbReference>
<reference evidence="3 4" key="1">
    <citation type="journal article" date="2015" name="Genome Biol. Evol.">
        <title>Comparative Genomics of a Bacterivorous Green Alga Reveals Evolutionary Causalities and Consequences of Phago-Mixotrophic Mode of Nutrition.</title>
        <authorList>
            <person name="Burns J.A."/>
            <person name="Paasch A."/>
            <person name="Narechania A."/>
            <person name="Kim E."/>
        </authorList>
    </citation>
    <scope>NUCLEOTIDE SEQUENCE [LARGE SCALE GENOMIC DNA]</scope>
    <source>
        <strain evidence="3 4">PLY_AMNH</strain>
    </source>
</reference>
<feature type="compositionally biased region" description="Low complexity" evidence="1">
    <location>
        <begin position="369"/>
        <end position="390"/>
    </location>
</feature>
<evidence type="ECO:0000256" key="1">
    <source>
        <dbReference type="SAM" id="MobiDB-lite"/>
    </source>
</evidence>
<organism evidence="3 4">
    <name type="scientific">Cymbomonas tetramitiformis</name>
    <dbReference type="NCBI Taxonomy" id="36881"/>
    <lineage>
        <taxon>Eukaryota</taxon>
        <taxon>Viridiplantae</taxon>
        <taxon>Chlorophyta</taxon>
        <taxon>Pyramimonadophyceae</taxon>
        <taxon>Pyramimonadales</taxon>
        <taxon>Pyramimonadaceae</taxon>
        <taxon>Cymbomonas</taxon>
    </lineage>
</organism>
<feature type="compositionally biased region" description="Low complexity" evidence="1">
    <location>
        <begin position="341"/>
        <end position="357"/>
    </location>
</feature>
<evidence type="ECO:0000313" key="3">
    <source>
        <dbReference type="EMBL" id="KAK3244759.1"/>
    </source>
</evidence>
<dbReference type="SUPFAM" id="SSF56204">
    <property type="entry name" value="Hect, E3 ligase catalytic domain"/>
    <property type="match status" value="1"/>
</dbReference>
<feature type="region of interest" description="Disordered" evidence="1">
    <location>
        <begin position="333"/>
        <end position="357"/>
    </location>
</feature>
<dbReference type="InterPro" id="IPR000719">
    <property type="entry name" value="Prot_kinase_dom"/>
</dbReference>
<dbReference type="Pfam" id="PF00069">
    <property type="entry name" value="Pkinase"/>
    <property type="match status" value="1"/>
</dbReference>
<sequence length="939" mass="100496">MLELMEKRDIVTRRLKHLQGGLQSSSLLERCFPELLPESRLQGPAHSAAMAAEAALAAGLDHRHTMEQFDVLTVVKGEMGREVLHVRDWVTSEEFTVKGVAVGWRERMRAPLRLLQGHPLVATPVGMIEEPPEGPTQPPRLYVVTRRASQGCLRDWISQGGRPLGADHRPPSPQAVLQEVLQALAFAHSRGVAHGNLQADHVLLQPDGHIALSDFGMESPASGVKQGSTPCKSPSAGVSWGWACAAPETEAGEGWAGEARAGEARSCALDSWAVGSLILDLLNSPECSQMGTLGPHPHQLADLAAHLMRPDPQHRMSVHQALLHPFFTSPPLHHRLHASDPQAASGESPSSSPQPVPVANLSFAMEIASTPGSGSPGWTPGWTPGATPSGVGSPGCYESHEMQRWWLEHAEGEISRMSVQQGVSEGPPHRVVVRGWDTVLDDMLHAFTEADAECLGRRTHVEEADVHASSCMRPRPLTPLPSQGPPQMGEGGRRADTRLISDLAGVVGAGFGGKGGGGRPAAASGGHIAGAELAPALFHYLQRDREADGRRVGAEVEGRVEWWLLQLGAYDAAEAAALRECLLTVLGEGSELRTVGMFVGATEGEPLHDGDDAPLSDVNKPAAVARRAHWILIGHRRAALEALRHGFQSVPGIAQLSQDVLSQLSEWEVGALFYGREYLHLPDIQRRVLYAPEWDQSPGDAQVRPWVDLFLRSITPSLLRVFLAKATGRLTLTTYHTAADVASADDTRIIVLKGVHGELTASVRFQPTTRLMVLPEVDSYRDLCARMVAALHDNAVGTSDAGTPSPAHGLCLPEGLEGTPQRGAFDSASTSPWKDLAEGSQGLLDRSGDDELMTVSLEDDHTYTPQGKEMENLPPTITFLGGTEIKEIGAHGAALVESLEGAVLRPSNRCSSAEGSSEPCTPPTAQISNVSHATCHVAQ</sequence>
<keyword evidence="4" id="KW-1185">Reference proteome</keyword>
<dbReference type="GO" id="GO:0004842">
    <property type="term" value="F:ubiquitin-protein transferase activity"/>
    <property type="evidence" value="ECO:0007669"/>
    <property type="project" value="InterPro"/>
</dbReference>
<feature type="region of interest" description="Disordered" evidence="1">
    <location>
        <begin position="798"/>
        <end position="849"/>
    </location>
</feature>
<dbReference type="GO" id="GO:0005737">
    <property type="term" value="C:cytoplasm"/>
    <property type="evidence" value="ECO:0007669"/>
    <property type="project" value="TreeGrafter"/>
</dbReference>
<feature type="region of interest" description="Disordered" evidence="1">
    <location>
        <begin position="466"/>
        <end position="492"/>
    </location>
</feature>